<evidence type="ECO:0000256" key="8">
    <source>
        <dbReference type="ARBA" id="ARBA00022786"/>
    </source>
</evidence>
<comment type="subcellular location">
    <subcellularLocation>
        <location evidence="2">Endomembrane system</location>
    </subcellularLocation>
</comment>
<feature type="non-terminal residue" evidence="13">
    <location>
        <position position="83"/>
    </location>
</feature>
<keyword evidence="6" id="KW-0479">Metal-binding</keyword>
<organism evidence="13 14">
    <name type="scientific">Lipomyces starkeyi NRRL Y-11557</name>
    <dbReference type="NCBI Taxonomy" id="675824"/>
    <lineage>
        <taxon>Eukaryota</taxon>
        <taxon>Fungi</taxon>
        <taxon>Dikarya</taxon>
        <taxon>Ascomycota</taxon>
        <taxon>Saccharomycotina</taxon>
        <taxon>Lipomycetes</taxon>
        <taxon>Lipomycetales</taxon>
        <taxon>Lipomycetaceae</taxon>
        <taxon>Lipomyces</taxon>
    </lineage>
</organism>
<dbReference type="Gene3D" id="3.30.40.10">
    <property type="entry name" value="Zinc/RING finger domain, C3HC4 (zinc finger)"/>
    <property type="match status" value="1"/>
</dbReference>
<evidence type="ECO:0000256" key="4">
    <source>
        <dbReference type="ARBA" id="ARBA00012483"/>
    </source>
</evidence>
<feature type="domain" description="RING-type" evidence="12">
    <location>
        <begin position="14"/>
        <end position="59"/>
    </location>
</feature>
<dbReference type="PROSITE" id="PS00518">
    <property type="entry name" value="ZF_RING_1"/>
    <property type="match status" value="1"/>
</dbReference>
<evidence type="ECO:0000313" key="13">
    <source>
        <dbReference type="EMBL" id="ODQ69321.1"/>
    </source>
</evidence>
<reference evidence="13 14" key="1">
    <citation type="journal article" date="2016" name="Proc. Natl. Acad. Sci. U.S.A.">
        <title>Comparative genomics of biotechnologically important yeasts.</title>
        <authorList>
            <person name="Riley R."/>
            <person name="Haridas S."/>
            <person name="Wolfe K.H."/>
            <person name="Lopes M.R."/>
            <person name="Hittinger C.T."/>
            <person name="Goeker M."/>
            <person name="Salamov A.A."/>
            <person name="Wisecaver J.H."/>
            <person name="Long T.M."/>
            <person name="Calvey C.H."/>
            <person name="Aerts A.L."/>
            <person name="Barry K.W."/>
            <person name="Choi C."/>
            <person name="Clum A."/>
            <person name="Coughlan A.Y."/>
            <person name="Deshpande S."/>
            <person name="Douglass A.P."/>
            <person name="Hanson S.J."/>
            <person name="Klenk H.-P."/>
            <person name="LaButti K.M."/>
            <person name="Lapidus A."/>
            <person name="Lindquist E.A."/>
            <person name="Lipzen A.M."/>
            <person name="Meier-Kolthoff J.P."/>
            <person name="Ohm R.A."/>
            <person name="Otillar R.P."/>
            <person name="Pangilinan J.L."/>
            <person name="Peng Y."/>
            <person name="Rokas A."/>
            <person name="Rosa C.A."/>
            <person name="Scheuner C."/>
            <person name="Sibirny A.A."/>
            <person name="Slot J.C."/>
            <person name="Stielow J.B."/>
            <person name="Sun H."/>
            <person name="Kurtzman C.P."/>
            <person name="Blackwell M."/>
            <person name="Grigoriev I.V."/>
            <person name="Jeffries T.W."/>
        </authorList>
    </citation>
    <scope>NUCLEOTIDE SEQUENCE [LARGE SCALE GENOMIC DNA]</scope>
    <source>
        <strain evidence="13 14">NRRL Y-11557</strain>
    </source>
</reference>
<dbReference type="GO" id="GO:0008270">
    <property type="term" value="F:zinc ion binding"/>
    <property type="evidence" value="ECO:0007669"/>
    <property type="project" value="UniProtKB-KW"/>
</dbReference>
<feature type="non-terminal residue" evidence="13">
    <location>
        <position position="1"/>
    </location>
</feature>
<dbReference type="GO" id="GO:0016567">
    <property type="term" value="P:protein ubiquitination"/>
    <property type="evidence" value="ECO:0007669"/>
    <property type="project" value="UniProtKB-UniPathway"/>
</dbReference>
<comment type="pathway">
    <text evidence="3">Protein modification; protein ubiquitination.</text>
</comment>
<dbReference type="InterPro" id="IPR045103">
    <property type="entry name" value="RNF5/RNF185-like"/>
</dbReference>
<proteinExistence type="predicted"/>
<dbReference type="OrthoDB" id="6270329at2759"/>
<evidence type="ECO:0000256" key="11">
    <source>
        <dbReference type="PROSITE-ProRule" id="PRU00175"/>
    </source>
</evidence>
<evidence type="ECO:0000256" key="3">
    <source>
        <dbReference type="ARBA" id="ARBA00004906"/>
    </source>
</evidence>
<accession>A0A1E3PV91</accession>
<dbReference type="GO" id="GO:0006511">
    <property type="term" value="P:ubiquitin-dependent protein catabolic process"/>
    <property type="evidence" value="ECO:0007669"/>
    <property type="project" value="InterPro"/>
</dbReference>
<dbReference type="PROSITE" id="PS50089">
    <property type="entry name" value="ZF_RING_2"/>
    <property type="match status" value="1"/>
</dbReference>
<evidence type="ECO:0000256" key="10">
    <source>
        <dbReference type="ARBA" id="ARBA00023136"/>
    </source>
</evidence>
<evidence type="ECO:0000256" key="6">
    <source>
        <dbReference type="ARBA" id="ARBA00022723"/>
    </source>
</evidence>
<dbReference type="EC" id="2.3.2.27" evidence="4"/>
<dbReference type="AlphaFoldDB" id="A0A1E3PV91"/>
<dbReference type="Pfam" id="PF13920">
    <property type="entry name" value="zf-C3HC4_3"/>
    <property type="match status" value="1"/>
</dbReference>
<dbReference type="PANTHER" id="PTHR12313">
    <property type="entry name" value="E3 UBIQUITIN-PROTEIN LIGASE RNF5-RELATED"/>
    <property type="match status" value="1"/>
</dbReference>
<dbReference type="UniPathway" id="UPA00143"/>
<dbReference type="InterPro" id="IPR001841">
    <property type="entry name" value="Znf_RING"/>
</dbReference>
<keyword evidence="10" id="KW-0472">Membrane</keyword>
<dbReference type="SUPFAM" id="SSF57850">
    <property type="entry name" value="RING/U-box"/>
    <property type="match status" value="1"/>
</dbReference>
<evidence type="ECO:0000259" key="12">
    <source>
        <dbReference type="PROSITE" id="PS50089"/>
    </source>
</evidence>
<dbReference type="EMBL" id="KV454304">
    <property type="protein sequence ID" value="ODQ69321.1"/>
    <property type="molecule type" value="Genomic_DNA"/>
</dbReference>
<dbReference type="Proteomes" id="UP000094385">
    <property type="component" value="Unassembled WGS sequence"/>
</dbReference>
<keyword evidence="8" id="KW-0833">Ubl conjugation pathway</keyword>
<keyword evidence="14" id="KW-1185">Reference proteome</keyword>
<comment type="catalytic activity">
    <reaction evidence="1">
        <text>S-ubiquitinyl-[E2 ubiquitin-conjugating enzyme]-L-cysteine + [acceptor protein]-L-lysine = [E2 ubiquitin-conjugating enzyme]-L-cysteine + N(6)-ubiquitinyl-[acceptor protein]-L-lysine.</text>
        <dbReference type="EC" id="2.3.2.27"/>
    </reaction>
</comment>
<dbReference type="GO" id="GO:0061630">
    <property type="term" value="F:ubiquitin protein ligase activity"/>
    <property type="evidence" value="ECO:0007669"/>
    <property type="project" value="UniProtKB-EC"/>
</dbReference>
<dbReference type="STRING" id="675824.A0A1E3PV91"/>
<dbReference type="GO" id="GO:0005783">
    <property type="term" value="C:endoplasmic reticulum"/>
    <property type="evidence" value="ECO:0007669"/>
    <property type="project" value="InterPro"/>
</dbReference>
<evidence type="ECO:0000256" key="2">
    <source>
        <dbReference type="ARBA" id="ARBA00004308"/>
    </source>
</evidence>
<dbReference type="InterPro" id="IPR013083">
    <property type="entry name" value="Znf_RING/FYVE/PHD"/>
</dbReference>
<keyword evidence="5" id="KW-0808">Transferase</keyword>
<evidence type="ECO:0000256" key="1">
    <source>
        <dbReference type="ARBA" id="ARBA00000900"/>
    </source>
</evidence>
<dbReference type="SMART" id="SM00184">
    <property type="entry name" value="RING"/>
    <property type="match status" value="1"/>
</dbReference>
<sequence length="83" mass="9193">KPTESSRILSEFTCVICFDQPDILAATPCGHLYCYDCIYRALSAGTKATATTGECSVCRRKVPYKRVLPLEMKLGEGELDEVE</sequence>
<gene>
    <name evidence="13" type="ORF">LIPSTDRAFT_39013</name>
</gene>
<protein>
    <recommendedName>
        <fullName evidence="4">RING-type E3 ubiquitin transferase</fullName>
        <ecNumber evidence="4">2.3.2.27</ecNumber>
    </recommendedName>
</protein>
<evidence type="ECO:0000313" key="14">
    <source>
        <dbReference type="Proteomes" id="UP000094385"/>
    </source>
</evidence>
<evidence type="ECO:0000256" key="7">
    <source>
        <dbReference type="ARBA" id="ARBA00022771"/>
    </source>
</evidence>
<dbReference type="InterPro" id="IPR017907">
    <property type="entry name" value="Znf_RING_CS"/>
</dbReference>
<keyword evidence="9" id="KW-0862">Zinc</keyword>
<evidence type="ECO:0000256" key="9">
    <source>
        <dbReference type="ARBA" id="ARBA00022833"/>
    </source>
</evidence>
<evidence type="ECO:0000256" key="5">
    <source>
        <dbReference type="ARBA" id="ARBA00022679"/>
    </source>
</evidence>
<keyword evidence="7 11" id="KW-0863">Zinc-finger</keyword>
<name>A0A1E3PV91_LIPST</name>